<comment type="caution">
    <text evidence="11">The sequence shown here is derived from an EMBL/GenBank/DDBJ whole genome shotgun (WGS) entry which is preliminary data.</text>
</comment>
<dbReference type="RefSeq" id="WP_190470998.1">
    <property type="nucleotide sequence ID" value="NZ_JACJPW010000085.1"/>
</dbReference>
<evidence type="ECO:0000256" key="1">
    <source>
        <dbReference type="ARBA" id="ARBA00000085"/>
    </source>
</evidence>
<evidence type="ECO:0000256" key="5">
    <source>
        <dbReference type="ARBA" id="ARBA00022679"/>
    </source>
</evidence>
<dbReference type="SMART" id="SM00387">
    <property type="entry name" value="HATPase_c"/>
    <property type="match status" value="1"/>
</dbReference>
<dbReference type="CDD" id="cd16922">
    <property type="entry name" value="HATPase_EvgS-ArcB-TorS-like"/>
    <property type="match status" value="1"/>
</dbReference>
<dbReference type="Gene3D" id="3.30.450.40">
    <property type="match status" value="1"/>
</dbReference>
<keyword evidence="4" id="KW-0597">Phosphoprotein</keyword>
<dbReference type="PROSITE" id="PS50109">
    <property type="entry name" value="HIS_KIN"/>
    <property type="match status" value="1"/>
</dbReference>
<sequence>MSVPIDLQKRLSDAPVKSESAWQINPSGWQELGAQLVYTQDASGQYLSFYWQEAERYDLRPEAIAFSSTNEAFGPTAIDPYLERLRQILETLVPQRFQCQFRYREYTFPFDLVISPILMPDGSATRVLVMGSQVEPHLAMVSNNSIAAAQTIEANLDIQDELSACSKEKLSTTSSGVDEPSSFKNYQKLLSKISRNIRRTLDLDTIWQQAVDDLGQGLGVSRCIICPYSHSDPEVKVVAEYQQDSATSLLGQKLKLDKPYLTEALTNLEPLVVERGSSPETLQQSMLIVATCYQNQPNGLIRLDRENCFGDWQSEEIELVREIADQVGTAITHATLYKELERARQEAEDASRHKSEFLANTSHELRTPLNGMIGFLKLILEGMTDDPEEQMEFIQEAYRSALHLLGIINDILDIAKIEAGKMELELSQLDLDELFEDVEDFTKTQALQKNLSFRIQRPPTRDKITVYGNYQRLLQVMLNLVGNAIKFTHEGGVLITAEVVRKKVVVQNQELPGMVKVRVIDTGIGVSLEKQDRLFQSFSQVDGSRTRKYGGTGLGLTISQKLIEAMKGVVNFYSMGEGLGSTVTFTVPLYQDVVMGSEQPTDVDALI</sequence>
<reference evidence="11" key="2">
    <citation type="submission" date="2020-08" db="EMBL/GenBank/DDBJ databases">
        <authorList>
            <person name="Chen M."/>
            <person name="Teng W."/>
            <person name="Zhao L."/>
            <person name="Hu C."/>
            <person name="Zhou Y."/>
            <person name="Han B."/>
            <person name="Song L."/>
            <person name="Shu W."/>
        </authorList>
    </citation>
    <scope>NUCLEOTIDE SEQUENCE</scope>
    <source>
        <strain evidence="11">FACHB-1375</strain>
    </source>
</reference>
<dbReference type="InterPro" id="IPR036097">
    <property type="entry name" value="HisK_dim/P_sf"/>
</dbReference>
<dbReference type="PRINTS" id="PR00344">
    <property type="entry name" value="BCTRLSENSOR"/>
</dbReference>
<dbReference type="InterPro" id="IPR004358">
    <property type="entry name" value="Sig_transdc_His_kin-like_C"/>
</dbReference>
<gene>
    <name evidence="11" type="ORF">H6G03_26110</name>
</gene>
<dbReference type="InterPro" id="IPR003661">
    <property type="entry name" value="HisK_dim/P_dom"/>
</dbReference>
<evidence type="ECO:0000313" key="11">
    <source>
        <dbReference type="EMBL" id="MBD2184501.1"/>
    </source>
</evidence>
<comment type="similarity">
    <text evidence="2">In the N-terminal section; belongs to the phytochrome family.</text>
</comment>
<dbReference type="PANTHER" id="PTHR43047">
    <property type="entry name" value="TWO-COMPONENT HISTIDINE PROTEIN KINASE"/>
    <property type="match status" value="1"/>
</dbReference>
<dbReference type="SUPFAM" id="SSF55781">
    <property type="entry name" value="GAF domain-like"/>
    <property type="match status" value="1"/>
</dbReference>
<dbReference type="SUPFAM" id="SSF55874">
    <property type="entry name" value="ATPase domain of HSP90 chaperone/DNA topoisomerase II/histidine kinase"/>
    <property type="match status" value="1"/>
</dbReference>
<accession>A0A926VIH5</accession>
<dbReference type="InterPro" id="IPR005467">
    <property type="entry name" value="His_kinase_dom"/>
</dbReference>
<feature type="coiled-coil region" evidence="9">
    <location>
        <begin position="333"/>
        <end position="360"/>
    </location>
</feature>
<dbReference type="Pfam" id="PF02518">
    <property type="entry name" value="HATPase_c"/>
    <property type="match status" value="1"/>
</dbReference>
<dbReference type="EC" id="2.7.13.3" evidence="3"/>
<dbReference type="AlphaFoldDB" id="A0A926VIH5"/>
<protein>
    <recommendedName>
        <fullName evidence="8">Circadian input-output histidine kinase CikA</fullName>
        <ecNumber evidence="3">2.7.13.3</ecNumber>
    </recommendedName>
</protein>
<dbReference type="InterPro" id="IPR003594">
    <property type="entry name" value="HATPase_dom"/>
</dbReference>
<dbReference type="GO" id="GO:0000155">
    <property type="term" value="F:phosphorelay sensor kinase activity"/>
    <property type="evidence" value="ECO:0007669"/>
    <property type="project" value="InterPro"/>
</dbReference>
<dbReference type="Proteomes" id="UP000641646">
    <property type="component" value="Unassembled WGS sequence"/>
</dbReference>
<keyword evidence="5" id="KW-0808">Transferase</keyword>
<evidence type="ECO:0000256" key="9">
    <source>
        <dbReference type="SAM" id="Coils"/>
    </source>
</evidence>
<dbReference type="PANTHER" id="PTHR43047:SF72">
    <property type="entry name" value="OSMOSENSING HISTIDINE PROTEIN KINASE SLN1"/>
    <property type="match status" value="1"/>
</dbReference>
<comment type="catalytic activity">
    <reaction evidence="1">
        <text>ATP + protein L-histidine = ADP + protein N-phospho-L-histidine.</text>
        <dbReference type="EC" id="2.7.13.3"/>
    </reaction>
</comment>
<keyword evidence="7" id="KW-0902">Two-component regulatory system</keyword>
<feature type="domain" description="Histidine kinase" evidence="10">
    <location>
        <begin position="360"/>
        <end position="591"/>
    </location>
</feature>
<dbReference type="InterPro" id="IPR029016">
    <property type="entry name" value="GAF-like_dom_sf"/>
</dbReference>
<keyword evidence="6" id="KW-0418">Kinase</keyword>
<name>A0A926VIH5_9CYAN</name>
<dbReference type="SMART" id="SM00388">
    <property type="entry name" value="HisKA"/>
    <property type="match status" value="1"/>
</dbReference>
<dbReference type="InterPro" id="IPR003018">
    <property type="entry name" value="GAF"/>
</dbReference>
<dbReference type="CDD" id="cd00082">
    <property type="entry name" value="HisKA"/>
    <property type="match status" value="1"/>
</dbReference>
<dbReference type="GO" id="GO:0009927">
    <property type="term" value="F:histidine phosphotransfer kinase activity"/>
    <property type="evidence" value="ECO:0007669"/>
    <property type="project" value="TreeGrafter"/>
</dbReference>
<keyword evidence="12" id="KW-1185">Reference proteome</keyword>
<evidence type="ECO:0000256" key="6">
    <source>
        <dbReference type="ARBA" id="ARBA00022777"/>
    </source>
</evidence>
<dbReference type="Pfam" id="PF00512">
    <property type="entry name" value="HisKA"/>
    <property type="match status" value="1"/>
</dbReference>
<dbReference type="SMART" id="SM00065">
    <property type="entry name" value="GAF"/>
    <property type="match status" value="1"/>
</dbReference>
<evidence type="ECO:0000256" key="7">
    <source>
        <dbReference type="ARBA" id="ARBA00023012"/>
    </source>
</evidence>
<keyword evidence="9" id="KW-0175">Coiled coil</keyword>
<dbReference type="GO" id="GO:0005886">
    <property type="term" value="C:plasma membrane"/>
    <property type="evidence" value="ECO:0007669"/>
    <property type="project" value="TreeGrafter"/>
</dbReference>
<dbReference type="Gene3D" id="3.30.565.10">
    <property type="entry name" value="Histidine kinase-like ATPase, C-terminal domain"/>
    <property type="match status" value="1"/>
</dbReference>
<dbReference type="FunFam" id="3.30.565.10:FF:000010">
    <property type="entry name" value="Sensor histidine kinase RcsC"/>
    <property type="match status" value="1"/>
</dbReference>
<reference evidence="11" key="1">
    <citation type="journal article" date="2015" name="ISME J.">
        <title>Draft Genome Sequence of Streptomyces incarnatus NRRL8089, which Produces the Nucleoside Antibiotic Sinefungin.</title>
        <authorList>
            <person name="Oshima K."/>
            <person name="Hattori M."/>
            <person name="Shimizu H."/>
            <person name="Fukuda K."/>
            <person name="Nemoto M."/>
            <person name="Inagaki K."/>
            <person name="Tamura T."/>
        </authorList>
    </citation>
    <scope>NUCLEOTIDE SEQUENCE</scope>
    <source>
        <strain evidence="11">FACHB-1375</strain>
    </source>
</reference>
<proteinExistence type="inferred from homology"/>
<dbReference type="Pfam" id="PF13492">
    <property type="entry name" value="GAF_3"/>
    <property type="match status" value="1"/>
</dbReference>
<evidence type="ECO:0000313" key="12">
    <source>
        <dbReference type="Proteomes" id="UP000641646"/>
    </source>
</evidence>
<evidence type="ECO:0000256" key="8">
    <source>
        <dbReference type="ARBA" id="ARBA00074306"/>
    </source>
</evidence>
<organism evidence="11 12">
    <name type="scientific">Aerosakkonema funiforme FACHB-1375</name>
    <dbReference type="NCBI Taxonomy" id="2949571"/>
    <lineage>
        <taxon>Bacteria</taxon>
        <taxon>Bacillati</taxon>
        <taxon>Cyanobacteriota</taxon>
        <taxon>Cyanophyceae</taxon>
        <taxon>Oscillatoriophycideae</taxon>
        <taxon>Aerosakkonematales</taxon>
        <taxon>Aerosakkonemataceae</taxon>
        <taxon>Aerosakkonema</taxon>
    </lineage>
</organism>
<dbReference type="SUPFAM" id="SSF47384">
    <property type="entry name" value="Homodimeric domain of signal transducing histidine kinase"/>
    <property type="match status" value="1"/>
</dbReference>
<evidence type="ECO:0000256" key="4">
    <source>
        <dbReference type="ARBA" id="ARBA00022553"/>
    </source>
</evidence>
<evidence type="ECO:0000259" key="10">
    <source>
        <dbReference type="PROSITE" id="PS50109"/>
    </source>
</evidence>
<dbReference type="InterPro" id="IPR036890">
    <property type="entry name" value="HATPase_C_sf"/>
</dbReference>
<evidence type="ECO:0000256" key="2">
    <source>
        <dbReference type="ARBA" id="ARBA00006402"/>
    </source>
</evidence>
<dbReference type="Gene3D" id="1.10.287.130">
    <property type="match status" value="1"/>
</dbReference>
<dbReference type="EMBL" id="JACJPW010000085">
    <property type="protein sequence ID" value="MBD2184501.1"/>
    <property type="molecule type" value="Genomic_DNA"/>
</dbReference>
<evidence type="ECO:0000256" key="3">
    <source>
        <dbReference type="ARBA" id="ARBA00012438"/>
    </source>
</evidence>